<accession>A0A1P8JVT3</accession>
<sequence>MRGFAPTVRIGMMALAALAAGYSGAASAEPQSVSVYVEAGQSAKSDGRDTTVGTIGLRIPTPATFWGGSVSLAVDAYLSQWKTDAFANNETRFTQVGLVPMFRYRPDAGQSPWFVEGGIGVSYLDGTYHRGNQAFGSRWNFSDHLGVGRSFGADRRQELGVYLKHVSNAGLEGPNPGETFYQLRYSYRF</sequence>
<protein>
    <recommendedName>
        <fullName evidence="1">Lipid A deacylase</fullName>
        <ecNumber evidence="1">3.1.1.77</ecNumber>
    </recommendedName>
    <alternativeName>
        <fullName evidence="1">LPS 3-O-deacylase</fullName>
    </alternativeName>
    <alternativeName>
        <fullName evidence="1">Outer membrane enzyme</fullName>
    </alternativeName>
</protein>
<comment type="subunit">
    <text evidence="1">Homodimer.</text>
</comment>
<dbReference type="GO" id="GO:0009279">
    <property type="term" value="C:cell outer membrane"/>
    <property type="evidence" value="ECO:0007669"/>
    <property type="project" value="UniProtKB-SubCell"/>
</dbReference>
<dbReference type="KEGG" id="rhy:RD110_12080"/>
<dbReference type="EMBL" id="CP019236">
    <property type="protein sequence ID" value="APW37848.1"/>
    <property type="molecule type" value="Genomic_DNA"/>
</dbReference>
<comment type="similarity">
    <text evidence="1">Belongs to the PagL family.</text>
</comment>
<keyword evidence="1" id="KW-0998">Cell outer membrane</keyword>
<dbReference type="GO" id="GO:0050528">
    <property type="term" value="F:acyloxyacyl hydrolase activity"/>
    <property type="evidence" value="ECO:0007669"/>
    <property type="project" value="UniProtKB-EC"/>
</dbReference>
<comment type="function">
    <text evidence="1">Has lipid A 3-O-deacylase activity. Hydrolyzes the ester bond at the 3 position of lipid A, a bioactive component of lipopolysaccharide (LPS), thereby releasing the primary fatty acyl moiety.</text>
</comment>
<name>A0A1P8JVT3_9BURK</name>
<evidence type="ECO:0000256" key="1">
    <source>
        <dbReference type="PIRNR" id="PIRNR029681"/>
    </source>
</evidence>
<feature type="chain" id="PRO_5012885107" description="Lipid A deacylase" evidence="3">
    <location>
        <begin position="29"/>
        <end position="189"/>
    </location>
</feature>
<keyword evidence="1" id="KW-0472">Membrane</keyword>
<dbReference type="Proteomes" id="UP000186609">
    <property type="component" value="Chromosome"/>
</dbReference>
<evidence type="ECO:0000256" key="3">
    <source>
        <dbReference type="SAM" id="SignalP"/>
    </source>
</evidence>
<comment type="subcellular location">
    <subcellularLocation>
        <location evidence="1">Cell outer membrane</location>
        <topology evidence="1">Multi-pass membrane protein</topology>
    </subcellularLocation>
</comment>
<organism evidence="4 5">
    <name type="scientific">Rhodoferax koreensis</name>
    <dbReference type="NCBI Taxonomy" id="1842727"/>
    <lineage>
        <taxon>Bacteria</taxon>
        <taxon>Pseudomonadati</taxon>
        <taxon>Pseudomonadota</taxon>
        <taxon>Betaproteobacteria</taxon>
        <taxon>Burkholderiales</taxon>
        <taxon>Comamonadaceae</taxon>
        <taxon>Rhodoferax</taxon>
    </lineage>
</organism>
<comment type="catalytic activity">
    <reaction evidence="1">
        <text>a 3-(acyloxy)acyl derivative of bacterial toxin + H2O = a 3-hydroxyacyl derivative of bacterial toxin + a fatty acid + H(+)</text>
        <dbReference type="Rhea" id="RHEA:12032"/>
        <dbReference type="ChEBI" id="CHEBI:15377"/>
        <dbReference type="ChEBI" id="CHEBI:15378"/>
        <dbReference type="ChEBI" id="CHEBI:28868"/>
        <dbReference type="ChEBI" id="CHEBI:136853"/>
        <dbReference type="ChEBI" id="CHEBI:140675"/>
        <dbReference type="EC" id="3.1.1.77"/>
    </reaction>
</comment>
<evidence type="ECO:0000313" key="5">
    <source>
        <dbReference type="Proteomes" id="UP000186609"/>
    </source>
</evidence>
<evidence type="ECO:0000256" key="2">
    <source>
        <dbReference type="PIRSR" id="PIRSR029681-2"/>
    </source>
</evidence>
<dbReference type="AlphaFoldDB" id="A0A1P8JVT3"/>
<dbReference type="Pfam" id="PF09411">
    <property type="entry name" value="PagL"/>
    <property type="match status" value="1"/>
</dbReference>
<keyword evidence="5" id="KW-1185">Reference proteome</keyword>
<dbReference type="PIRSF" id="PIRSF029681">
    <property type="entry name" value="PagL"/>
    <property type="match status" value="1"/>
</dbReference>
<feature type="site" description="Critical for activity" evidence="2">
    <location>
        <position position="168"/>
    </location>
</feature>
<feature type="signal peptide" evidence="3">
    <location>
        <begin position="1"/>
        <end position="28"/>
    </location>
</feature>
<reference evidence="4 5" key="1">
    <citation type="submission" date="2017-01" db="EMBL/GenBank/DDBJ databases">
        <authorList>
            <person name="Mah S.A."/>
            <person name="Swanson W.J."/>
            <person name="Moy G.W."/>
            <person name="Vacquier V.D."/>
        </authorList>
    </citation>
    <scope>NUCLEOTIDE SEQUENCE [LARGE SCALE GENOMIC DNA]</scope>
    <source>
        <strain evidence="4 5">DCY110</strain>
    </source>
</reference>
<dbReference type="Gene3D" id="2.40.160.20">
    <property type="match status" value="1"/>
</dbReference>
<gene>
    <name evidence="4" type="ORF">RD110_12080</name>
</gene>
<keyword evidence="1" id="KW-0378">Hydrolase</keyword>
<dbReference type="STRING" id="1842727.RD110_12080"/>
<keyword evidence="3" id="KW-0732">Signal</keyword>
<evidence type="ECO:0000313" key="4">
    <source>
        <dbReference type="EMBL" id="APW37848.1"/>
    </source>
</evidence>
<dbReference type="EC" id="3.1.1.77" evidence="1"/>
<dbReference type="InterPro" id="IPR018550">
    <property type="entry name" value="Lipid-A_deacylase-rel"/>
</dbReference>
<proteinExistence type="inferred from homology"/>